<accession>F0RC60</accession>
<evidence type="ECO:0000313" key="2">
    <source>
        <dbReference type="Proteomes" id="UP000007487"/>
    </source>
</evidence>
<dbReference type="RefSeq" id="WP_013622467.1">
    <property type="nucleotide sequence ID" value="NC_015167.1"/>
</dbReference>
<sequence length="183" mass="21100">MGDWHQDIVIKDVSNEELQNVATQIIEYLVAEEIISTKMSDNVLGTDKGYCPGRNWQKVVKYPDEKQFLELWTNGLDVIKKRNIFYADGGEFNAINCPICGVNNLECNWGELFGEWLEDPKSADLECIKCKQSNSISEYIFEPTWALSNLGFVFWNWPIFKDSFIAELKEFTGKRIIKVEGKL</sequence>
<dbReference type="eggNOG" id="ENOG50338W0">
    <property type="taxonomic scope" value="Bacteria"/>
</dbReference>
<dbReference type="AlphaFoldDB" id="F0RC60"/>
<dbReference type="EMBL" id="CP002534">
    <property type="protein sequence ID" value="ADY30724.1"/>
    <property type="molecule type" value="Genomic_DNA"/>
</dbReference>
<protein>
    <submittedName>
        <fullName evidence="1">Uncharacterized protein</fullName>
    </submittedName>
</protein>
<dbReference type="OrthoDB" id="3468002at2"/>
<name>F0RC60_CELLC</name>
<reference evidence="1 2" key="1">
    <citation type="journal article" date="2011" name="Stand. Genomic Sci.">
        <title>Complete genome sequence of Cellulophaga lytica type strain (LIM- 21).</title>
        <authorList>
            <person name="Pati A."/>
            <person name="Abt B."/>
            <person name="Teshima H."/>
            <person name="Nolan M."/>
            <person name="Lapidus A."/>
            <person name="Lucas S."/>
            <person name="Hammon N."/>
            <person name="Deshpande S."/>
            <person name="Cheng J.F."/>
            <person name="Tapia R."/>
            <person name="Han C."/>
            <person name="Goodwin L."/>
            <person name="Pitluck S."/>
            <person name="Liolios K."/>
            <person name="Pagani I."/>
            <person name="Mavromatis K."/>
            <person name="Ovchinikova G."/>
            <person name="Chen A."/>
            <person name="Palaniappan K."/>
            <person name="Land M."/>
            <person name="Hauser L."/>
            <person name="Jeffries C.D."/>
            <person name="Detter J.C."/>
            <person name="Brambilla E.M."/>
            <person name="Kannan K.P."/>
            <person name="Rohde M."/>
            <person name="Spring S."/>
            <person name="Goker M."/>
            <person name="Woyke T."/>
            <person name="Bristow J."/>
            <person name="Eisen J.A."/>
            <person name="Markowitz V."/>
            <person name="Hugenholtz P."/>
            <person name="Kyrpides N.C."/>
            <person name="Klenk H.P."/>
            <person name="Ivanova N."/>
        </authorList>
    </citation>
    <scope>NUCLEOTIDE SEQUENCE [LARGE SCALE GENOMIC DNA]</scope>
    <source>
        <strain evidence="2">ATCC 23178 / DSM 7489 / JCM 8516 / NBRC 14961 / NCIMB 1423 / VKM B-1433 / Cy l20</strain>
    </source>
</reference>
<dbReference type="STRING" id="867900.Celly_2907"/>
<proteinExistence type="predicted"/>
<dbReference type="HOGENOM" id="CLU_121956_0_0_10"/>
<gene>
    <name evidence="1" type="ordered locus">Celly_2907</name>
</gene>
<evidence type="ECO:0000313" key="1">
    <source>
        <dbReference type="EMBL" id="ADY30724.1"/>
    </source>
</evidence>
<dbReference type="Proteomes" id="UP000007487">
    <property type="component" value="Chromosome"/>
</dbReference>
<organism evidence="1 2">
    <name type="scientific">Cellulophaga lytica (strain ATCC 23178 / DSM 7489 / JCM 8516 / NBRC 14961 / NCIMB 1423 / VKM B-1433 / Cy l20)</name>
    <dbReference type="NCBI Taxonomy" id="867900"/>
    <lineage>
        <taxon>Bacteria</taxon>
        <taxon>Pseudomonadati</taxon>
        <taxon>Bacteroidota</taxon>
        <taxon>Flavobacteriia</taxon>
        <taxon>Flavobacteriales</taxon>
        <taxon>Flavobacteriaceae</taxon>
        <taxon>Cellulophaga</taxon>
    </lineage>
</organism>
<dbReference type="KEGG" id="cly:Celly_2907"/>
<keyword evidence="2" id="KW-1185">Reference proteome</keyword>